<evidence type="ECO:0000313" key="3">
    <source>
        <dbReference type="EMBL" id="KAK6631794.1"/>
    </source>
</evidence>
<organism evidence="3 4">
    <name type="scientific">Polyplax serrata</name>
    <name type="common">Common mouse louse</name>
    <dbReference type="NCBI Taxonomy" id="468196"/>
    <lineage>
        <taxon>Eukaryota</taxon>
        <taxon>Metazoa</taxon>
        <taxon>Ecdysozoa</taxon>
        <taxon>Arthropoda</taxon>
        <taxon>Hexapoda</taxon>
        <taxon>Insecta</taxon>
        <taxon>Pterygota</taxon>
        <taxon>Neoptera</taxon>
        <taxon>Paraneoptera</taxon>
        <taxon>Psocodea</taxon>
        <taxon>Troctomorpha</taxon>
        <taxon>Phthiraptera</taxon>
        <taxon>Anoplura</taxon>
        <taxon>Polyplacidae</taxon>
        <taxon>Polyplax</taxon>
    </lineage>
</organism>
<feature type="compositionally biased region" description="Low complexity" evidence="1">
    <location>
        <begin position="370"/>
        <end position="387"/>
    </location>
</feature>
<dbReference type="AlphaFoldDB" id="A0AAN8P1K6"/>
<feature type="transmembrane region" description="Helical" evidence="2">
    <location>
        <begin position="511"/>
        <end position="531"/>
    </location>
</feature>
<evidence type="ECO:0000256" key="1">
    <source>
        <dbReference type="SAM" id="MobiDB-lite"/>
    </source>
</evidence>
<feature type="transmembrane region" description="Helical" evidence="2">
    <location>
        <begin position="611"/>
        <end position="637"/>
    </location>
</feature>
<keyword evidence="2" id="KW-0812">Transmembrane</keyword>
<evidence type="ECO:0000256" key="2">
    <source>
        <dbReference type="SAM" id="Phobius"/>
    </source>
</evidence>
<protein>
    <submittedName>
        <fullName evidence="3">Uncharacterized protein</fullName>
    </submittedName>
</protein>
<feature type="compositionally biased region" description="Polar residues" evidence="1">
    <location>
        <begin position="93"/>
        <end position="115"/>
    </location>
</feature>
<feature type="region of interest" description="Disordered" evidence="1">
    <location>
        <begin position="319"/>
        <end position="387"/>
    </location>
</feature>
<proteinExistence type="predicted"/>
<gene>
    <name evidence="3" type="ORF">RUM43_013858</name>
</gene>
<feature type="transmembrane region" description="Helical" evidence="2">
    <location>
        <begin position="569"/>
        <end position="591"/>
    </location>
</feature>
<dbReference type="EMBL" id="JAWJWE010000008">
    <property type="protein sequence ID" value="KAK6631794.1"/>
    <property type="molecule type" value="Genomic_DNA"/>
</dbReference>
<feature type="transmembrane region" description="Helical" evidence="2">
    <location>
        <begin position="478"/>
        <end position="499"/>
    </location>
</feature>
<dbReference type="Proteomes" id="UP001372834">
    <property type="component" value="Unassembled WGS sequence"/>
</dbReference>
<sequence>MLVRSASSRRRRASRSTASSPQRSNAPVRNNKSRTTLAAGTTLETSELPEQGRRSRRSSVAAGTGSGSVPLLVCNRSPRNSIAVPLGSEGNLLVSNNGLKRSSRSGISTSDATKSTHPEIFGSESGGGSFSEGFSESFLLADNGNRSRSARNSFSVPEIDNYEGSRSARGSFAIAESSADLLLPPQGTRSARASFSCPSSDIHTSAHGSRSARASFSVPSDNLEPLLAINKVYRDRTPRGSLIPPEACLSPRNSLVSDNIRSPRGSILPEISSFRSSRESRGSIVLENINRTGKTNKNLEVNVSPREIIITEYNTSTKGCLEQERSKTRRGSSGTEDMPLRSPRTSPRGSVPDAAYSSRDNAIVSNLQISPRGSLDSSSPGSSKGMGKVTIGSYRLATRGGYQMNNIGIESRRASSSVSQVSVDDRRQLCEHTRLNVETGEGLQIYGSVAYQLKDANMEASGTCDFVHRALRVVFKTISMTVLLVCLTTVPIVMLIMGVNYLRDCPREPHLPVYMVVGGSFATIKMIWIIWRQVKSRRYERPNNVQLQPPSNYEDTLLTASAGSRGASFALAFFLIVWFILGNYWTLHIYLPDFEPELYDPNKWCSKTLYIFSLVHLGIVHFFIVSILVLIIVFMCCHTLSCPMVMRYK</sequence>
<feature type="compositionally biased region" description="Polar residues" evidence="1">
    <location>
        <begin position="358"/>
        <end position="369"/>
    </location>
</feature>
<evidence type="ECO:0000313" key="4">
    <source>
        <dbReference type="Proteomes" id="UP001372834"/>
    </source>
</evidence>
<dbReference type="PANTHER" id="PTHR33444:SF7">
    <property type="entry name" value="TRANSMEMBRANE PROTEIN 272"/>
    <property type="match status" value="1"/>
</dbReference>
<feature type="compositionally biased region" description="Low complexity" evidence="1">
    <location>
        <begin position="58"/>
        <end position="69"/>
    </location>
</feature>
<dbReference type="PANTHER" id="PTHR33444">
    <property type="entry name" value="SI:DKEY-19B23.12-RELATED"/>
    <property type="match status" value="1"/>
</dbReference>
<dbReference type="InterPro" id="IPR040350">
    <property type="entry name" value="TMEM272"/>
</dbReference>
<feature type="compositionally biased region" description="Low complexity" evidence="1">
    <location>
        <begin position="15"/>
        <end position="24"/>
    </location>
</feature>
<reference evidence="3 4" key="1">
    <citation type="submission" date="2023-10" db="EMBL/GenBank/DDBJ databases">
        <title>Genomes of two closely related lineages of the louse Polyplax serrata with different host specificities.</title>
        <authorList>
            <person name="Martinu J."/>
            <person name="Tarabai H."/>
            <person name="Stefka J."/>
            <person name="Hypsa V."/>
        </authorList>
    </citation>
    <scope>NUCLEOTIDE SEQUENCE [LARGE SCALE GENOMIC DNA]</scope>
    <source>
        <strain evidence="3">HR10_N</strain>
    </source>
</reference>
<feature type="region of interest" description="Disordered" evidence="1">
    <location>
        <begin position="1"/>
        <end position="128"/>
    </location>
</feature>
<comment type="caution">
    <text evidence="3">The sequence shown here is derived from an EMBL/GenBank/DDBJ whole genome shotgun (WGS) entry which is preliminary data.</text>
</comment>
<keyword evidence="2" id="KW-0472">Membrane</keyword>
<accession>A0AAN8P1K6</accession>
<feature type="compositionally biased region" description="Polar residues" evidence="1">
    <location>
        <begin position="25"/>
        <end position="45"/>
    </location>
</feature>
<keyword evidence="2" id="KW-1133">Transmembrane helix</keyword>
<feature type="region of interest" description="Disordered" evidence="1">
    <location>
        <begin position="190"/>
        <end position="216"/>
    </location>
</feature>
<name>A0AAN8P1K6_POLSC</name>